<proteinExistence type="predicted"/>
<protein>
    <submittedName>
        <fullName evidence="2">Protein tesmin/TSO1-like CXC 5</fullName>
    </submittedName>
</protein>
<name>A0ABD1SJE1_9LAMI</name>
<feature type="compositionally biased region" description="Low complexity" evidence="1">
    <location>
        <begin position="61"/>
        <end position="79"/>
    </location>
</feature>
<gene>
    <name evidence="2" type="ORF">Fot_34678</name>
</gene>
<accession>A0ABD1SJE1</accession>
<reference evidence="3" key="1">
    <citation type="submission" date="2024-07" db="EMBL/GenBank/DDBJ databases">
        <title>Two chromosome-level genome assemblies of Korean endemic species Abeliophyllum distichum and Forsythia ovata (Oleaceae).</title>
        <authorList>
            <person name="Jang H."/>
        </authorList>
    </citation>
    <scope>NUCLEOTIDE SEQUENCE [LARGE SCALE GENOMIC DNA]</scope>
</reference>
<dbReference type="AlphaFoldDB" id="A0ABD1SJE1"/>
<sequence length="111" mass="12150">MEQREGGEFPPKISAQLDASTAETATDIPARKPARQLDFSGGALTSASVMMTEHHQPQQISKPSHPSQPLQQPQLVKPRQLPKPPQLQPEMLFIAMQQPPPPPHPSARPVV</sequence>
<dbReference type="EMBL" id="JBFOLJ010000010">
    <property type="protein sequence ID" value="KAL2500830.1"/>
    <property type="molecule type" value="Genomic_DNA"/>
</dbReference>
<feature type="region of interest" description="Disordered" evidence="1">
    <location>
        <begin position="1"/>
        <end position="111"/>
    </location>
</feature>
<organism evidence="2 3">
    <name type="scientific">Forsythia ovata</name>
    <dbReference type="NCBI Taxonomy" id="205694"/>
    <lineage>
        <taxon>Eukaryota</taxon>
        <taxon>Viridiplantae</taxon>
        <taxon>Streptophyta</taxon>
        <taxon>Embryophyta</taxon>
        <taxon>Tracheophyta</taxon>
        <taxon>Spermatophyta</taxon>
        <taxon>Magnoliopsida</taxon>
        <taxon>eudicotyledons</taxon>
        <taxon>Gunneridae</taxon>
        <taxon>Pentapetalae</taxon>
        <taxon>asterids</taxon>
        <taxon>lamiids</taxon>
        <taxon>Lamiales</taxon>
        <taxon>Oleaceae</taxon>
        <taxon>Forsythieae</taxon>
        <taxon>Forsythia</taxon>
    </lineage>
</organism>
<evidence type="ECO:0000313" key="2">
    <source>
        <dbReference type="EMBL" id="KAL2500830.1"/>
    </source>
</evidence>
<evidence type="ECO:0000256" key="1">
    <source>
        <dbReference type="SAM" id="MobiDB-lite"/>
    </source>
</evidence>
<evidence type="ECO:0000313" key="3">
    <source>
        <dbReference type="Proteomes" id="UP001604277"/>
    </source>
</evidence>
<keyword evidence="3" id="KW-1185">Reference proteome</keyword>
<feature type="compositionally biased region" description="Pro residues" evidence="1">
    <location>
        <begin position="98"/>
        <end position="111"/>
    </location>
</feature>
<comment type="caution">
    <text evidence="2">The sequence shown here is derived from an EMBL/GenBank/DDBJ whole genome shotgun (WGS) entry which is preliminary data.</text>
</comment>
<dbReference type="Proteomes" id="UP001604277">
    <property type="component" value="Unassembled WGS sequence"/>
</dbReference>